<dbReference type="SUPFAM" id="SSF53474">
    <property type="entry name" value="alpha/beta-Hydrolases"/>
    <property type="match status" value="1"/>
</dbReference>
<dbReference type="InterPro" id="IPR029058">
    <property type="entry name" value="AB_hydrolase_fold"/>
</dbReference>
<evidence type="ECO:0000313" key="3">
    <source>
        <dbReference type="EMBL" id="NBC39687.1"/>
    </source>
</evidence>
<dbReference type="GO" id="GO:0016787">
    <property type="term" value="F:hydrolase activity"/>
    <property type="evidence" value="ECO:0007669"/>
    <property type="project" value="UniProtKB-KW"/>
</dbReference>
<accession>A0A7X4Y8L3</accession>
<keyword evidence="3" id="KW-0378">Hydrolase</keyword>
<dbReference type="InterPro" id="IPR018392">
    <property type="entry name" value="LysM"/>
</dbReference>
<dbReference type="SMART" id="SM00257">
    <property type="entry name" value="LysM"/>
    <property type="match status" value="1"/>
</dbReference>
<evidence type="ECO:0000256" key="1">
    <source>
        <dbReference type="SAM" id="MobiDB-lite"/>
    </source>
</evidence>
<gene>
    <name evidence="3" type="ORF">GTZ93_07555</name>
</gene>
<dbReference type="Gene3D" id="3.40.50.1820">
    <property type="entry name" value="alpha/beta hydrolase"/>
    <property type="match status" value="1"/>
</dbReference>
<evidence type="ECO:0000259" key="2">
    <source>
        <dbReference type="PROSITE" id="PS51782"/>
    </source>
</evidence>
<dbReference type="Pfam" id="PF26363">
    <property type="entry name" value="Phospholipase-like"/>
    <property type="match status" value="1"/>
</dbReference>
<dbReference type="EMBL" id="JAAAPK010000002">
    <property type="protein sequence ID" value="NBC39687.1"/>
    <property type="molecule type" value="Genomic_DNA"/>
</dbReference>
<comment type="caution">
    <text evidence="3">The sequence shown here is derived from an EMBL/GenBank/DDBJ whole genome shotgun (WGS) entry which is preliminary data.</text>
</comment>
<dbReference type="Gene3D" id="3.10.350.10">
    <property type="entry name" value="LysM domain"/>
    <property type="match status" value="1"/>
</dbReference>
<dbReference type="CDD" id="cd00118">
    <property type="entry name" value="LysM"/>
    <property type="match status" value="1"/>
</dbReference>
<dbReference type="InterPro" id="IPR036779">
    <property type="entry name" value="LysM_dom_sf"/>
</dbReference>
<organism evidence="3 4">
    <name type="scientific">Corallococcus exiguus</name>
    <dbReference type="NCBI Taxonomy" id="83462"/>
    <lineage>
        <taxon>Bacteria</taxon>
        <taxon>Pseudomonadati</taxon>
        <taxon>Myxococcota</taxon>
        <taxon>Myxococcia</taxon>
        <taxon>Myxococcales</taxon>
        <taxon>Cystobacterineae</taxon>
        <taxon>Myxococcaceae</taxon>
        <taxon>Corallococcus</taxon>
    </lineage>
</organism>
<name>A0A7X4Y8L3_9BACT</name>
<feature type="region of interest" description="Disordered" evidence="1">
    <location>
        <begin position="433"/>
        <end position="454"/>
    </location>
</feature>
<dbReference type="Pfam" id="PF01476">
    <property type="entry name" value="LysM"/>
    <property type="match status" value="1"/>
</dbReference>
<feature type="compositionally biased region" description="Polar residues" evidence="1">
    <location>
        <begin position="444"/>
        <end position="454"/>
    </location>
</feature>
<feature type="domain" description="LysM" evidence="2">
    <location>
        <begin position="2"/>
        <end position="54"/>
    </location>
</feature>
<protein>
    <submittedName>
        <fullName evidence="3">Alpha/beta fold hydrolase</fullName>
    </submittedName>
</protein>
<dbReference type="Proteomes" id="UP000537825">
    <property type="component" value="Unassembled WGS sequence"/>
</dbReference>
<dbReference type="RefSeq" id="WP_139920653.1">
    <property type="nucleotide sequence ID" value="NZ_CBCSLE010000202.1"/>
</dbReference>
<dbReference type="AlphaFoldDB" id="A0A7X4Y8L3"/>
<proteinExistence type="predicted"/>
<evidence type="ECO:0000313" key="4">
    <source>
        <dbReference type="Proteomes" id="UP000537825"/>
    </source>
</evidence>
<keyword evidence="4" id="KW-1185">Reference proteome</keyword>
<sequence>MTQHVVKAGESLYSIAASYRIADWRVVYKDPRNAALRKTRPDPDHIKPGDKVYIPESNVLAVASGSGAAKTHASPSNALHIDLNALRLQTQHILQDNTRVATRPIVMPKAPPEPWAEDFTPDHEFYEYLAHDFAYLNNQGGGAQAGIQVDRFLYRAETPELWAMPELKFPATYAVSTKRPYSKKPGIQPLYYTIVQMEGSDPHNKTHGVFAYWLQPSRGNHPIIAVRGTEFEKAPDAVADMDPAGVGATAFKQTRALFQTLLTRIGRKDVVVVGHSLGGAMAQRVAVDFGDSVLQVVTFNSPGVDRKTANRLKAPKGPLATHYLTQGDVVSLAGETLLAGNATILEGAATAELRRLLKNGSLHKVDDLLTDVLGILFMIVVKKELFPAVMRTSNIKQLLAAVAIAYAGGNAQAAKSVGAALGALHSQRLLGPNGTTKRTRLTVGPQSSGQSSDNIHSPIVEEMRKKRLGVLNIPRLYRSVMKQIDAIMGAPVKSFMKEVMSYDSPLPKLARTLLPPLVTLKVALDEVGGLQGLAIKSLHLPPPKFDVKMLQPDRLTMDRDNTYVATRLPLINQGSLGRSSAQRSSPGGR</sequence>
<reference evidence="3 4" key="1">
    <citation type="submission" date="2020-01" db="EMBL/GenBank/DDBJ databases">
        <title>The draft genome sequence of Corallococcus exiguus DSM 14696.</title>
        <authorList>
            <person name="Zhang X."/>
            <person name="Zhu H."/>
        </authorList>
    </citation>
    <scope>NUCLEOTIDE SEQUENCE [LARGE SCALE GENOMIC DNA]</scope>
    <source>
        <strain evidence="3 4">DSM 14696</strain>
    </source>
</reference>
<dbReference type="PROSITE" id="PS51782">
    <property type="entry name" value="LYSM"/>
    <property type="match status" value="1"/>
</dbReference>